<dbReference type="AlphaFoldDB" id="A0AAD9V3G9"/>
<dbReference type="PANTHER" id="PTHR45632:SF3">
    <property type="entry name" value="KELCH-LIKE PROTEIN 32"/>
    <property type="match status" value="1"/>
</dbReference>
<dbReference type="InterPro" id="IPR011705">
    <property type="entry name" value="BACK"/>
</dbReference>
<proteinExistence type="predicted"/>
<dbReference type="InterPro" id="IPR000210">
    <property type="entry name" value="BTB/POZ_dom"/>
</dbReference>
<dbReference type="SUPFAM" id="SSF117281">
    <property type="entry name" value="Kelch motif"/>
    <property type="match status" value="1"/>
</dbReference>
<dbReference type="PIRSF" id="PIRSF037037">
    <property type="entry name" value="Kelch-like_protein_gigaxonin"/>
    <property type="match status" value="1"/>
</dbReference>
<dbReference type="Gene3D" id="1.25.40.420">
    <property type="match status" value="1"/>
</dbReference>
<dbReference type="InterPro" id="IPR011333">
    <property type="entry name" value="SKP1/BTB/POZ_sf"/>
</dbReference>
<dbReference type="SMART" id="SM00225">
    <property type="entry name" value="BTB"/>
    <property type="match status" value="1"/>
</dbReference>
<dbReference type="PANTHER" id="PTHR45632">
    <property type="entry name" value="LD33804P"/>
    <property type="match status" value="1"/>
</dbReference>
<sequence length="558" mass="62840">MAAKRSNNVTRPRKEFDHTSRSSHFVSVFERFQDMRSNMELCDATLKAENVTFSAHRVVLAGNSPYLKNIFLSQNAEALSLEVILPNDVQSKTVRLMLDYFYSGKMRGDEEVCFEVMPLACHFQVDEIISVLQDFIIEILHPSNCLRFQSLVRKLKLVDFQRKIDRYVDWNFMSLLREPGFLAMSAEHLVHVIKSEKLRVKREETVYEAVFKWFQHDINGRESLAKSVFKEIRFHQMPAKYLIEEVVPVLCNKHGICVEQVREALEYKQTAGENAHASSSSCSRRPEDILYVISNRTNLVERYDFVKGACAKSKELSTGGPMENLCENRYVVVVGQDLYTVSNSGVAKFNVLELKWDEMIEGVDVHDAGVCAGKDCIFVAGGRRRGSGACKLVIDSLKWVDLPEMTAGRRSPGAAYLSGKLYVIGGHSPEGPLASVERLDAKQEKWFTLKPLNSPRFLLGACAVEGIVYAIGGRNNEQSLDTAEIYDPKIKTWTLQESKMAEPRNDFGLAVKGSEIYCVGGRGVRTIECVNVQTKGWKTVGSTGENNFSISCVFYSPL</sequence>
<keyword evidence="5" id="KW-1185">Reference proteome</keyword>
<dbReference type="InterPro" id="IPR015915">
    <property type="entry name" value="Kelch-typ_b-propeller"/>
</dbReference>
<accession>A0AAD9V3G9</accession>
<evidence type="ECO:0000256" key="1">
    <source>
        <dbReference type="ARBA" id="ARBA00022441"/>
    </source>
</evidence>
<dbReference type="Gene3D" id="3.30.710.10">
    <property type="entry name" value="Potassium Channel Kv1.1, Chain A"/>
    <property type="match status" value="1"/>
</dbReference>
<feature type="domain" description="BTB" evidence="3">
    <location>
        <begin position="42"/>
        <end position="110"/>
    </location>
</feature>
<dbReference type="Pfam" id="PF24681">
    <property type="entry name" value="Kelch_KLHDC2_KLHL20_DRC7"/>
    <property type="match status" value="1"/>
</dbReference>
<dbReference type="Pfam" id="PF00651">
    <property type="entry name" value="BTB"/>
    <property type="match status" value="1"/>
</dbReference>
<dbReference type="EMBL" id="JARQWQ010000039">
    <property type="protein sequence ID" value="KAK2559757.1"/>
    <property type="molecule type" value="Genomic_DNA"/>
</dbReference>
<dbReference type="PROSITE" id="PS50097">
    <property type="entry name" value="BTB"/>
    <property type="match status" value="1"/>
</dbReference>
<organism evidence="4 5">
    <name type="scientific">Acropora cervicornis</name>
    <name type="common">Staghorn coral</name>
    <dbReference type="NCBI Taxonomy" id="6130"/>
    <lineage>
        <taxon>Eukaryota</taxon>
        <taxon>Metazoa</taxon>
        <taxon>Cnidaria</taxon>
        <taxon>Anthozoa</taxon>
        <taxon>Hexacorallia</taxon>
        <taxon>Scleractinia</taxon>
        <taxon>Astrocoeniina</taxon>
        <taxon>Acroporidae</taxon>
        <taxon>Acropora</taxon>
    </lineage>
</organism>
<dbReference type="Gene3D" id="2.120.10.80">
    <property type="entry name" value="Kelch-type beta propeller"/>
    <property type="match status" value="1"/>
</dbReference>
<name>A0AAD9V3G9_ACRCE</name>
<evidence type="ECO:0000259" key="3">
    <source>
        <dbReference type="PROSITE" id="PS50097"/>
    </source>
</evidence>
<comment type="caution">
    <text evidence="4">The sequence shown here is derived from an EMBL/GenBank/DDBJ whole genome shotgun (WGS) entry which is preliminary data.</text>
</comment>
<evidence type="ECO:0000313" key="4">
    <source>
        <dbReference type="EMBL" id="KAK2559757.1"/>
    </source>
</evidence>
<dbReference type="SMART" id="SM00875">
    <property type="entry name" value="BACK"/>
    <property type="match status" value="1"/>
</dbReference>
<keyword evidence="1" id="KW-0880">Kelch repeat</keyword>
<reference evidence="4" key="1">
    <citation type="journal article" date="2023" name="G3 (Bethesda)">
        <title>Whole genome assembly and annotation of the endangered Caribbean coral Acropora cervicornis.</title>
        <authorList>
            <person name="Selwyn J.D."/>
            <person name="Vollmer S.V."/>
        </authorList>
    </citation>
    <scope>NUCLEOTIDE SEQUENCE</scope>
    <source>
        <strain evidence="4">K2</strain>
    </source>
</reference>
<dbReference type="SMART" id="SM00612">
    <property type="entry name" value="Kelch"/>
    <property type="match status" value="3"/>
</dbReference>
<dbReference type="InterPro" id="IPR017096">
    <property type="entry name" value="BTB-kelch_protein"/>
</dbReference>
<dbReference type="InterPro" id="IPR006652">
    <property type="entry name" value="Kelch_1"/>
</dbReference>
<gene>
    <name evidence="4" type="ORF">P5673_017849</name>
</gene>
<dbReference type="SUPFAM" id="SSF54695">
    <property type="entry name" value="POZ domain"/>
    <property type="match status" value="1"/>
</dbReference>
<keyword evidence="2" id="KW-0677">Repeat</keyword>
<dbReference type="Pfam" id="PF07707">
    <property type="entry name" value="BACK"/>
    <property type="match status" value="1"/>
</dbReference>
<evidence type="ECO:0000256" key="2">
    <source>
        <dbReference type="ARBA" id="ARBA00022737"/>
    </source>
</evidence>
<protein>
    <submittedName>
        <fullName evidence="4">Kelch-like protein 20</fullName>
    </submittedName>
</protein>
<evidence type="ECO:0000313" key="5">
    <source>
        <dbReference type="Proteomes" id="UP001249851"/>
    </source>
</evidence>
<reference evidence="4" key="2">
    <citation type="journal article" date="2023" name="Science">
        <title>Genomic signatures of disease resistance in endangered staghorn corals.</title>
        <authorList>
            <person name="Vollmer S.V."/>
            <person name="Selwyn J.D."/>
            <person name="Despard B.A."/>
            <person name="Roesel C.L."/>
        </authorList>
    </citation>
    <scope>NUCLEOTIDE SEQUENCE</scope>
    <source>
        <strain evidence="4">K2</strain>
    </source>
</reference>
<dbReference type="Proteomes" id="UP001249851">
    <property type="component" value="Unassembled WGS sequence"/>
</dbReference>